<reference evidence="1 2" key="1">
    <citation type="submission" date="2020-08" db="EMBL/GenBank/DDBJ databases">
        <title>Functional genomics of gut bacteria from endangered species of beetles.</title>
        <authorList>
            <person name="Carlos-Shanley C."/>
        </authorList>
    </citation>
    <scope>NUCLEOTIDE SEQUENCE [LARGE SCALE GENOMIC DNA]</scope>
    <source>
        <strain evidence="1 2">S00151</strain>
    </source>
</reference>
<organism evidence="1 2">
    <name type="scientific">Chryseobacterium defluvii</name>
    <dbReference type="NCBI Taxonomy" id="160396"/>
    <lineage>
        <taxon>Bacteria</taxon>
        <taxon>Pseudomonadati</taxon>
        <taxon>Bacteroidota</taxon>
        <taxon>Flavobacteriia</taxon>
        <taxon>Flavobacteriales</taxon>
        <taxon>Weeksellaceae</taxon>
        <taxon>Chryseobacterium group</taxon>
        <taxon>Chryseobacterium</taxon>
    </lineage>
</organism>
<evidence type="ECO:0000313" key="2">
    <source>
        <dbReference type="Proteomes" id="UP000592180"/>
    </source>
</evidence>
<dbReference type="AlphaFoldDB" id="A0A840KII2"/>
<gene>
    <name evidence="1" type="ORF">HNP38_002800</name>
</gene>
<accession>A0A840KII2</accession>
<protein>
    <submittedName>
        <fullName evidence="1">Uncharacterized protein</fullName>
    </submittedName>
</protein>
<evidence type="ECO:0000313" key="1">
    <source>
        <dbReference type="EMBL" id="MBB4807494.1"/>
    </source>
</evidence>
<proteinExistence type="predicted"/>
<sequence>MNLFLVINVFFYGFNKNKATQYDWMAVFCALNTVVNSD</sequence>
<name>A0A840KII2_9FLAO</name>
<dbReference type="Proteomes" id="UP000592180">
    <property type="component" value="Unassembled WGS sequence"/>
</dbReference>
<dbReference type="EMBL" id="JACHLE010000004">
    <property type="protein sequence ID" value="MBB4807494.1"/>
    <property type="molecule type" value="Genomic_DNA"/>
</dbReference>
<comment type="caution">
    <text evidence="1">The sequence shown here is derived from an EMBL/GenBank/DDBJ whole genome shotgun (WGS) entry which is preliminary data.</text>
</comment>
<keyword evidence="2" id="KW-1185">Reference proteome</keyword>